<organism evidence="4">
    <name type="scientific">marine sediment metagenome</name>
    <dbReference type="NCBI Taxonomy" id="412755"/>
    <lineage>
        <taxon>unclassified sequences</taxon>
        <taxon>metagenomes</taxon>
        <taxon>ecological metagenomes</taxon>
    </lineage>
</organism>
<dbReference type="PANTHER" id="PTHR11276:SF28">
    <property type="entry name" value="DNA POLYMERASE LAMBDA"/>
    <property type="match status" value="1"/>
</dbReference>
<dbReference type="InterPro" id="IPR010996">
    <property type="entry name" value="HHH_MUS81"/>
</dbReference>
<evidence type="ECO:0000259" key="3">
    <source>
        <dbReference type="SMART" id="SM00278"/>
    </source>
</evidence>
<feature type="domain" description="Helix-hairpin-helix DNA-binding motif class 1" evidence="3">
    <location>
        <begin position="93"/>
        <end position="112"/>
    </location>
</feature>
<dbReference type="EMBL" id="BARV01026025">
    <property type="protein sequence ID" value="GAI36260.1"/>
    <property type="molecule type" value="Genomic_DNA"/>
</dbReference>
<feature type="domain" description="Helix-hairpin-helix DNA-binding motif class 1" evidence="3">
    <location>
        <begin position="128"/>
        <end position="147"/>
    </location>
</feature>
<dbReference type="SUPFAM" id="SSF158702">
    <property type="entry name" value="Sec63 N-terminal domain-like"/>
    <property type="match status" value="1"/>
</dbReference>
<dbReference type="GO" id="GO:0003887">
    <property type="term" value="F:DNA-directed DNA polymerase activity"/>
    <property type="evidence" value="ECO:0007669"/>
    <property type="project" value="InterPro"/>
</dbReference>
<dbReference type="Gene3D" id="1.10.150.20">
    <property type="entry name" value="5' to 3' exonuclease, C-terminal subdomain"/>
    <property type="match status" value="1"/>
</dbReference>
<dbReference type="Gene3D" id="1.10.150.110">
    <property type="entry name" value="DNA polymerase beta, N-terminal domain-like"/>
    <property type="match status" value="1"/>
</dbReference>
<evidence type="ECO:0000313" key="4">
    <source>
        <dbReference type="EMBL" id="GAI36260.1"/>
    </source>
</evidence>
<feature type="domain" description="Helix-hairpin-helix DNA-binding motif class 1" evidence="3">
    <location>
        <begin position="53"/>
        <end position="72"/>
    </location>
</feature>
<sequence>MKNLEIARIFYEIADILEMQGVEWKPRAYRRAARVIETSSKDVGAIYQKGGLKALKEIPGVGDAIAKKIEEFIKTGKVKEYLRLKKGIPEGVEKIKNIPGMGPKKALFLHKKLKIKSIKDLEKAAKTGKIRKLPRFGEKSEEDILKGIELLKSSAGKVLLGKAWPIAQEIISSLKKLREVQKIS</sequence>
<dbReference type="InterPro" id="IPR003583">
    <property type="entry name" value="Hlx-hairpin-Hlx_DNA-bd_motif"/>
</dbReference>
<reference evidence="4" key="1">
    <citation type="journal article" date="2014" name="Front. Microbiol.">
        <title>High frequency of phylogenetically diverse reductive dehalogenase-homologous genes in deep subseafloor sedimentary metagenomes.</title>
        <authorList>
            <person name="Kawai M."/>
            <person name="Futagami T."/>
            <person name="Toyoda A."/>
            <person name="Takaki Y."/>
            <person name="Nishi S."/>
            <person name="Hori S."/>
            <person name="Arai W."/>
            <person name="Tsubouchi T."/>
            <person name="Morono Y."/>
            <person name="Uchiyama I."/>
            <person name="Ito T."/>
            <person name="Fujiyama A."/>
            <person name="Inagaki F."/>
            <person name="Takami H."/>
        </authorList>
    </citation>
    <scope>NUCLEOTIDE SEQUENCE</scope>
    <source>
        <strain evidence="4">Expedition CK06-06</strain>
    </source>
</reference>
<dbReference type="Pfam" id="PF14520">
    <property type="entry name" value="HHH_5"/>
    <property type="match status" value="1"/>
</dbReference>
<dbReference type="SUPFAM" id="SSF47802">
    <property type="entry name" value="DNA polymerase beta, N-terminal domain-like"/>
    <property type="match status" value="1"/>
</dbReference>
<protein>
    <recommendedName>
        <fullName evidence="3">Helix-hairpin-helix DNA-binding motif class 1 domain-containing protein</fullName>
    </recommendedName>
</protein>
<dbReference type="SMART" id="SM00278">
    <property type="entry name" value="HhH1"/>
    <property type="match status" value="3"/>
</dbReference>
<dbReference type="PANTHER" id="PTHR11276">
    <property type="entry name" value="DNA POLYMERASE TYPE-X FAMILY MEMBER"/>
    <property type="match status" value="1"/>
</dbReference>
<feature type="non-terminal residue" evidence="4">
    <location>
        <position position="184"/>
    </location>
</feature>
<keyword evidence="1" id="KW-0237">DNA synthesis</keyword>
<name>X1PB52_9ZZZZ</name>
<comment type="caution">
    <text evidence="4">The sequence shown here is derived from an EMBL/GenBank/DDBJ whole genome shotgun (WGS) entry which is preliminary data.</text>
</comment>
<dbReference type="GO" id="GO:0003677">
    <property type="term" value="F:DNA binding"/>
    <property type="evidence" value="ECO:0007669"/>
    <property type="project" value="InterPro"/>
</dbReference>
<keyword evidence="2" id="KW-0235">DNA replication</keyword>
<proteinExistence type="predicted"/>
<dbReference type="PRINTS" id="PR00870">
    <property type="entry name" value="DNAPOLXBETA"/>
</dbReference>
<evidence type="ECO:0000256" key="2">
    <source>
        <dbReference type="ARBA" id="ARBA00022705"/>
    </source>
</evidence>
<dbReference type="InterPro" id="IPR022312">
    <property type="entry name" value="DNA_pol_X"/>
</dbReference>
<dbReference type="InterPro" id="IPR027421">
    <property type="entry name" value="DNA_pol_lamdba_lyase_dom_sf"/>
</dbReference>
<evidence type="ECO:0000256" key="1">
    <source>
        <dbReference type="ARBA" id="ARBA00022634"/>
    </source>
</evidence>
<accession>X1PB52</accession>
<dbReference type="InterPro" id="IPR002008">
    <property type="entry name" value="DNA_pol_X_beta-like"/>
</dbReference>
<dbReference type="Pfam" id="PF14716">
    <property type="entry name" value="HHH_8"/>
    <property type="match status" value="1"/>
</dbReference>
<dbReference type="GO" id="GO:0006303">
    <property type="term" value="P:double-strand break repair via nonhomologous end joining"/>
    <property type="evidence" value="ECO:0007669"/>
    <property type="project" value="TreeGrafter"/>
</dbReference>
<gene>
    <name evidence="4" type="ORF">S06H3_42135</name>
</gene>
<dbReference type="AlphaFoldDB" id="X1PB52"/>